<proteinExistence type="inferred from homology"/>
<dbReference type="Gene3D" id="3.20.20.70">
    <property type="entry name" value="Aldolase class I"/>
    <property type="match status" value="1"/>
</dbReference>
<feature type="active site" description="Proton donor/acceptor" evidence="3">
    <location>
        <position position="148"/>
    </location>
</feature>
<reference evidence="6" key="1">
    <citation type="submission" date="2017-02" db="EMBL/GenBank/DDBJ databases">
        <authorList>
            <person name="Tafer H."/>
            <person name="Lopandic K."/>
        </authorList>
    </citation>
    <scope>NUCLEOTIDE SEQUENCE [LARGE SCALE GENOMIC DNA]</scope>
    <source>
        <strain evidence="6">CBS 366.77</strain>
    </source>
</reference>
<dbReference type="CDD" id="cd00408">
    <property type="entry name" value="DHDPS-like"/>
    <property type="match status" value="1"/>
</dbReference>
<dbReference type="PANTHER" id="PTHR12128:SF66">
    <property type="entry name" value="4-HYDROXY-2-OXOGLUTARATE ALDOLASE, MITOCHONDRIAL"/>
    <property type="match status" value="1"/>
</dbReference>
<evidence type="ECO:0000256" key="3">
    <source>
        <dbReference type="PIRSR" id="PIRSR001365-1"/>
    </source>
</evidence>
<evidence type="ECO:0000256" key="2">
    <source>
        <dbReference type="PIRNR" id="PIRNR001365"/>
    </source>
</evidence>
<name>A0A3A2Z479_9EURO</name>
<sequence>MPQAKQFPGGIHVPSLTFFKDDPAQEIDWEVQDRHFGYLIEAGVHGIIIAGSNGEAVALSTTEKTTLIQHALAASQSANAKTKPTITLGLTGQTTHQVIAEARAAASAGADFAMVLTPSYYRSAMDTPAIISFFKEVADSSPIPVMAYNYPGVTAGLDLNADILVELSRHENIVGAKLTCGGIRKVPKVTLGADEGFAVLSGQIDWMGPAMEVGAKGGITGLANLWPRACVELYNLYKSENRNEATELQLKVAASETACSKGGISGSKWFTAKLLGYPMSSSACRRPYPLFSDKKKQDEVLALAEKLRPIEEELVKRAK</sequence>
<dbReference type="Proteomes" id="UP000266188">
    <property type="component" value="Unassembled WGS sequence"/>
</dbReference>
<feature type="active site" description="Schiff-base intermediate with substrate" evidence="3">
    <location>
        <position position="177"/>
    </location>
</feature>
<keyword evidence="1 2" id="KW-0456">Lyase</keyword>
<evidence type="ECO:0000256" key="1">
    <source>
        <dbReference type="ARBA" id="ARBA00023239"/>
    </source>
</evidence>
<organism evidence="5 6">
    <name type="scientific">Aspergillus sclerotialis</name>
    <dbReference type="NCBI Taxonomy" id="2070753"/>
    <lineage>
        <taxon>Eukaryota</taxon>
        <taxon>Fungi</taxon>
        <taxon>Dikarya</taxon>
        <taxon>Ascomycota</taxon>
        <taxon>Pezizomycotina</taxon>
        <taxon>Eurotiomycetes</taxon>
        <taxon>Eurotiomycetidae</taxon>
        <taxon>Eurotiales</taxon>
        <taxon>Aspergillaceae</taxon>
        <taxon>Aspergillus</taxon>
        <taxon>Aspergillus subgen. Polypaecilum</taxon>
    </lineage>
</organism>
<evidence type="ECO:0000256" key="4">
    <source>
        <dbReference type="PIRSR" id="PIRSR001365-2"/>
    </source>
</evidence>
<dbReference type="PIRSF" id="PIRSF001365">
    <property type="entry name" value="DHDPS"/>
    <property type="match status" value="1"/>
</dbReference>
<comment type="similarity">
    <text evidence="2">Belongs to the DapA family.</text>
</comment>
<dbReference type="SUPFAM" id="SSF51569">
    <property type="entry name" value="Aldolase"/>
    <property type="match status" value="1"/>
</dbReference>
<dbReference type="AlphaFoldDB" id="A0A3A2Z479"/>
<protein>
    <submittedName>
        <fullName evidence="5">Dihydrodipicolinate synthetase family protein</fullName>
    </submittedName>
</protein>
<dbReference type="InterPro" id="IPR013785">
    <property type="entry name" value="Aldolase_TIM"/>
</dbReference>
<gene>
    <name evidence="5" type="ORF">PHISCL_09822</name>
</gene>
<dbReference type="GO" id="GO:0008840">
    <property type="term" value="F:4-hydroxy-tetrahydrodipicolinate synthase activity"/>
    <property type="evidence" value="ECO:0007669"/>
    <property type="project" value="TreeGrafter"/>
</dbReference>
<dbReference type="OrthoDB" id="191315at2759"/>
<dbReference type="PANTHER" id="PTHR12128">
    <property type="entry name" value="DIHYDRODIPICOLINATE SYNTHASE"/>
    <property type="match status" value="1"/>
</dbReference>
<evidence type="ECO:0000313" key="6">
    <source>
        <dbReference type="Proteomes" id="UP000266188"/>
    </source>
</evidence>
<accession>A0A3A2Z479</accession>
<dbReference type="STRING" id="2070753.A0A3A2Z479"/>
<dbReference type="PRINTS" id="PR00146">
    <property type="entry name" value="DHPICSNTHASE"/>
</dbReference>
<dbReference type="SMART" id="SM01130">
    <property type="entry name" value="DHDPS"/>
    <property type="match status" value="1"/>
</dbReference>
<evidence type="ECO:0000313" key="5">
    <source>
        <dbReference type="EMBL" id="RJE17839.1"/>
    </source>
</evidence>
<feature type="binding site" evidence="4">
    <location>
        <position position="219"/>
    </location>
    <ligand>
        <name>pyruvate</name>
        <dbReference type="ChEBI" id="CHEBI:15361"/>
    </ligand>
</feature>
<dbReference type="Pfam" id="PF00701">
    <property type="entry name" value="DHDPS"/>
    <property type="match status" value="1"/>
</dbReference>
<dbReference type="EMBL" id="MVGC01000694">
    <property type="protein sequence ID" value="RJE17839.1"/>
    <property type="molecule type" value="Genomic_DNA"/>
</dbReference>
<keyword evidence="6" id="KW-1185">Reference proteome</keyword>
<comment type="caution">
    <text evidence="5">The sequence shown here is derived from an EMBL/GenBank/DDBJ whole genome shotgun (WGS) entry which is preliminary data.</text>
</comment>
<dbReference type="InterPro" id="IPR002220">
    <property type="entry name" value="DapA-like"/>
</dbReference>